<keyword evidence="4" id="KW-1185">Reference proteome</keyword>
<feature type="transmembrane region" description="Helical" evidence="1">
    <location>
        <begin position="36"/>
        <end position="58"/>
    </location>
</feature>
<dbReference type="EMBL" id="JAFNJU010000004">
    <property type="protein sequence ID" value="MBO1264751.1"/>
    <property type="molecule type" value="Genomic_DNA"/>
</dbReference>
<feature type="domain" description="GGDEF" evidence="2">
    <location>
        <begin position="246"/>
        <end position="374"/>
    </location>
</feature>
<dbReference type="NCBIfam" id="TIGR00254">
    <property type="entry name" value="GGDEF"/>
    <property type="match status" value="1"/>
</dbReference>
<name>A0A939KJ74_9CLOT</name>
<protein>
    <submittedName>
        <fullName evidence="3">Diguanylate cyclase</fullName>
    </submittedName>
</protein>
<dbReference type="Pfam" id="PF00990">
    <property type="entry name" value="GGDEF"/>
    <property type="match status" value="1"/>
</dbReference>
<feature type="transmembrane region" description="Helical" evidence="1">
    <location>
        <begin position="70"/>
        <end position="90"/>
    </location>
</feature>
<gene>
    <name evidence="3" type="ORF">J3A84_06880</name>
</gene>
<feature type="transmembrane region" description="Helical" evidence="1">
    <location>
        <begin position="175"/>
        <end position="193"/>
    </location>
</feature>
<dbReference type="SUPFAM" id="SSF55073">
    <property type="entry name" value="Nucleotide cyclase"/>
    <property type="match status" value="1"/>
</dbReference>
<dbReference type="PANTHER" id="PTHR45138:SF9">
    <property type="entry name" value="DIGUANYLATE CYCLASE DGCM-RELATED"/>
    <property type="match status" value="1"/>
</dbReference>
<reference evidence="3" key="1">
    <citation type="submission" date="2021-03" db="EMBL/GenBank/DDBJ databases">
        <title>Proteiniclasticum marinus sp. nov., isolated from tidal flat sediment.</title>
        <authorList>
            <person name="Namirimu T."/>
            <person name="Yang J.-A."/>
            <person name="Yang S.-H."/>
            <person name="Kim Y.-J."/>
            <person name="Kwon K.K."/>
        </authorList>
    </citation>
    <scope>NUCLEOTIDE SEQUENCE</scope>
    <source>
        <strain evidence="3">SCR006</strain>
    </source>
</reference>
<dbReference type="PROSITE" id="PS50887">
    <property type="entry name" value="GGDEF"/>
    <property type="match status" value="1"/>
</dbReference>
<feature type="transmembrane region" description="Helical" evidence="1">
    <location>
        <begin position="199"/>
        <end position="215"/>
    </location>
</feature>
<feature type="transmembrane region" description="Helical" evidence="1">
    <location>
        <begin position="6"/>
        <end position="24"/>
    </location>
</feature>
<dbReference type="InterPro" id="IPR000160">
    <property type="entry name" value="GGDEF_dom"/>
</dbReference>
<proteinExistence type="predicted"/>
<organism evidence="3 4">
    <name type="scientific">Proteiniclasticum aestuarii</name>
    <dbReference type="NCBI Taxonomy" id="2817862"/>
    <lineage>
        <taxon>Bacteria</taxon>
        <taxon>Bacillati</taxon>
        <taxon>Bacillota</taxon>
        <taxon>Clostridia</taxon>
        <taxon>Eubacteriales</taxon>
        <taxon>Clostridiaceae</taxon>
        <taxon>Proteiniclasticum</taxon>
    </lineage>
</organism>
<evidence type="ECO:0000256" key="1">
    <source>
        <dbReference type="SAM" id="Phobius"/>
    </source>
</evidence>
<dbReference type="CDD" id="cd01949">
    <property type="entry name" value="GGDEF"/>
    <property type="match status" value="1"/>
</dbReference>
<dbReference type="PANTHER" id="PTHR45138">
    <property type="entry name" value="REGULATORY COMPONENTS OF SENSORY TRANSDUCTION SYSTEM"/>
    <property type="match status" value="1"/>
</dbReference>
<keyword evidence="1" id="KW-0472">Membrane</keyword>
<dbReference type="RefSeq" id="WP_207599272.1">
    <property type="nucleotide sequence ID" value="NZ_JAFNJU010000004.1"/>
</dbReference>
<dbReference type="InterPro" id="IPR050469">
    <property type="entry name" value="Diguanylate_Cyclase"/>
</dbReference>
<keyword evidence="1" id="KW-0812">Transmembrane</keyword>
<evidence type="ECO:0000313" key="4">
    <source>
        <dbReference type="Proteomes" id="UP000664218"/>
    </source>
</evidence>
<dbReference type="InterPro" id="IPR043128">
    <property type="entry name" value="Rev_trsase/Diguanyl_cyclase"/>
</dbReference>
<dbReference type="GO" id="GO:0052621">
    <property type="term" value="F:diguanylate cyclase activity"/>
    <property type="evidence" value="ECO:0007669"/>
    <property type="project" value="TreeGrafter"/>
</dbReference>
<evidence type="ECO:0000259" key="2">
    <source>
        <dbReference type="PROSITE" id="PS50887"/>
    </source>
</evidence>
<accession>A0A939KJ74</accession>
<evidence type="ECO:0000313" key="3">
    <source>
        <dbReference type="EMBL" id="MBO1264751.1"/>
    </source>
</evidence>
<keyword evidence="1" id="KW-1133">Transmembrane helix</keyword>
<comment type="caution">
    <text evidence="3">The sequence shown here is derived from an EMBL/GenBank/DDBJ whole genome shotgun (WGS) entry which is preliminary data.</text>
</comment>
<dbReference type="Gene3D" id="3.30.70.270">
    <property type="match status" value="1"/>
</dbReference>
<dbReference type="Proteomes" id="UP000664218">
    <property type="component" value="Unassembled WGS sequence"/>
</dbReference>
<sequence length="374" mass="43462">MEYLVQFQINIFALFILLGLYLFVRTSSIRTFSGRLLRGLIVATAVSIIVEPLTWIFDGMLFQGAFLLEYGTNFLLFLLGPVIGGLLLSYMDYRAYKNPRRLRERFYYQQASILTLLLLIANIFTPIYFSVDPVTNKFSSGDFKDLHYVVLAGFYIYMLYFILKSRKKLTLQESLIFILCFLLPILGMVIQLYDSKLHFSWTSIVIGLLIIYVFLETTPSEEDYLTKLYNRKNYESQLNYFVQIRKPFGVAIFDLNYFKDINDTYGHQKGDEVLIAFGQALKKTFDRYGLVSRLGGDEFAVIIDGAYEKIDVLVDELREVLSSHEDPLVRSLEFSFGYQKHQESISLDELYNLADHKMYAHKERIKSSQVMQNG</sequence>
<dbReference type="AlphaFoldDB" id="A0A939KJ74"/>
<feature type="transmembrane region" description="Helical" evidence="1">
    <location>
        <begin position="111"/>
        <end position="131"/>
    </location>
</feature>
<feature type="transmembrane region" description="Helical" evidence="1">
    <location>
        <begin position="146"/>
        <end position="163"/>
    </location>
</feature>
<dbReference type="InterPro" id="IPR029787">
    <property type="entry name" value="Nucleotide_cyclase"/>
</dbReference>
<dbReference type="SMART" id="SM00267">
    <property type="entry name" value="GGDEF"/>
    <property type="match status" value="1"/>
</dbReference>